<protein>
    <submittedName>
        <fullName evidence="2">Uncharacterized protein</fullName>
    </submittedName>
</protein>
<feature type="transmembrane region" description="Helical" evidence="1">
    <location>
        <begin position="38"/>
        <end position="58"/>
    </location>
</feature>
<name>A0A409X513_PSICY</name>
<dbReference type="InParanoid" id="A0A409X513"/>
<proteinExistence type="predicted"/>
<organism evidence="2 3">
    <name type="scientific">Psilocybe cyanescens</name>
    <dbReference type="NCBI Taxonomy" id="93625"/>
    <lineage>
        <taxon>Eukaryota</taxon>
        <taxon>Fungi</taxon>
        <taxon>Dikarya</taxon>
        <taxon>Basidiomycota</taxon>
        <taxon>Agaricomycotina</taxon>
        <taxon>Agaricomycetes</taxon>
        <taxon>Agaricomycetidae</taxon>
        <taxon>Agaricales</taxon>
        <taxon>Agaricineae</taxon>
        <taxon>Strophariaceae</taxon>
        <taxon>Psilocybe</taxon>
    </lineage>
</organism>
<feature type="transmembrane region" description="Helical" evidence="1">
    <location>
        <begin position="109"/>
        <end position="129"/>
    </location>
</feature>
<sequence>MSPSTAQNTDEVPTAALQSREENLQLNSDRTVWGHFSLLLYSALAVVHTFGLHLLLYNNMACAKSRLRENSPIELDESRPRPRQDCEANLTALNSEIQFREQWDRYMTWLVKAWSIICTGCIILLPFPLGFFQIPGIDGNIYARTAVLSMLICSGIGLMTAGFYLQMASKFKSTGFMKEWMKASQGLNNRHSVDFWTCLCLPISLFS</sequence>
<gene>
    <name evidence="2" type="ORF">CVT25_002865</name>
</gene>
<evidence type="ECO:0000256" key="1">
    <source>
        <dbReference type="SAM" id="Phobius"/>
    </source>
</evidence>
<feature type="transmembrane region" description="Helical" evidence="1">
    <location>
        <begin position="141"/>
        <end position="165"/>
    </location>
</feature>
<evidence type="ECO:0000313" key="2">
    <source>
        <dbReference type="EMBL" id="PPQ85794.1"/>
    </source>
</evidence>
<accession>A0A409X513</accession>
<dbReference type="Proteomes" id="UP000283269">
    <property type="component" value="Unassembled WGS sequence"/>
</dbReference>
<keyword evidence="3" id="KW-1185">Reference proteome</keyword>
<dbReference type="EMBL" id="NHYD01002632">
    <property type="protein sequence ID" value="PPQ85794.1"/>
    <property type="molecule type" value="Genomic_DNA"/>
</dbReference>
<reference evidence="2 3" key="1">
    <citation type="journal article" date="2018" name="Evol. Lett.">
        <title>Horizontal gene cluster transfer increased hallucinogenic mushroom diversity.</title>
        <authorList>
            <person name="Reynolds H.T."/>
            <person name="Vijayakumar V."/>
            <person name="Gluck-Thaler E."/>
            <person name="Korotkin H.B."/>
            <person name="Matheny P.B."/>
            <person name="Slot J.C."/>
        </authorList>
    </citation>
    <scope>NUCLEOTIDE SEQUENCE [LARGE SCALE GENOMIC DNA]</scope>
    <source>
        <strain evidence="2 3">2631</strain>
    </source>
</reference>
<keyword evidence="1" id="KW-0812">Transmembrane</keyword>
<keyword evidence="1" id="KW-0472">Membrane</keyword>
<comment type="caution">
    <text evidence="2">The sequence shown here is derived from an EMBL/GenBank/DDBJ whole genome shotgun (WGS) entry which is preliminary data.</text>
</comment>
<dbReference type="AlphaFoldDB" id="A0A409X513"/>
<keyword evidence="1" id="KW-1133">Transmembrane helix</keyword>
<evidence type="ECO:0000313" key="3">
    <source>
        <dbReference type="Proteomes" id="UP000283269"/>
    </source>
</evidence>